<dbReference type="InterPro" id="IPR007278">
    <property type="entry name" value="DUF397"/>
</dbReference>
<feature type="domain" description="DUF397" evidence="1">
    <location>
        <begin position="6"/>
        <end position="58"/>
    </location>
</feature>
<gene>
    <name evidence="2" type="ORF">FXF69_17775</name>
</gene>
<proteinExistence type="predicted"/>
<sequence length="64" mass="7087">MTTSRVQWRKSTRSSGNGQCVEVASLDANIGVRDSKAPEHGHITLTPKAWTTLTTQIRTGRYDN</sequence>
<reference evidence="2 3" key="1">
    <citation type="submission" date="2019-08" db="EMBL/GenBank/DDBJ databases">
        <title>Actinomadura sp. nov. CYP1-5 isolated from mountain soil.</title>
        <authorList>
            <person name="Songsumanus A."/>
            <person name="Kuncharoen N."/>
            <person name="Kudo T."/>
            <person name="Yuki M."/>
            <person name="Igarashi Y."/>
            <person name="Tanasupawat S."/>
        </authorList>
    </citation>
    <scope>NUCLEOTIDE SEQUENCE [LARGE SCALE GENOMIC DNA]</scope>
    <source>
        <strain evidence="2 3">JCM 14158</strain>
    </source>
</reference>
<evidence type="ECO:0000313" key="2">
    <source>
        <dbReference type="EMBL" id="TYB45303.1"/>
    </source>
</evidence>
<accession>A0A5D0NLD9</accession>
<protein>
    <submittedName>
        <fullName evidence="2">DUF397 domain-containing protein</fullName>
    </submittedName>
</protein>
<dbReference type="Proteomes" id="UP000323380">
    <property type="component" value="Unassembled WGS sequence"/>
</dbReference>
<dbReference type="EMBL" id="VSFG01000003">
    <property type="protein sequence ID" value="TYB45303.1"/>
    <property type="molecule type" value="Genomic_DNA"/>
</dbReference>
<dbReference type="RefSeq" id="WP_067896695.1">
    <property type="nucleotide sequence ID" value="NZ_VSFG01000003.1"/>
</dbReference>
<dbReference type="Pfam" id="PF04149">
    <property type="entry name" value="DUF397"/>
    <property type="match status" value="1"/>
</dbReference>
<name>A0A5D0NLD9_9ACTN</name>
<comment type="caution">
    <text evidence="2">The sequence shown here is derived from an EMBL/GenBank/DDBJ whole genome shotgun (WGS) entry which is preliminary data.</text>
</comment>
<evidence type="ECO:0000259" key="1">
    <source>
        <dbReference type="Pfam" id="PF04149"/>
    </source>
</evidence>
<evidence type="ECO:0000313" key="3">
    <source>
        <dbReference type="Proteomes" id="UP000323380"/>
    </source>
</evidence>
<dbReference type="STRING" id="1220554.GCA_001552135_05246"/>
<dbReference type="AlphaFoldDB" id="A0A5D0NLD9"/>
<keyword evidence="3" id="KW-1185">Reference proteome</keyword>
<organism evidence="2 3">
    <name type="scientific">Actinomadura chibensis</name>
    <dbReference type="NCBI Taxonomy" id="392828"/>
    <lineage>
        <taxon>Bacteria</taxon>
        <taxon>Bacillati</taxon>
        <taxon>Actinomycetota</taxon>
        <taxon>Actinomycetes</taxon>
        <taxon>Streptosporangiales</taxon>
        <taxon>Thermomonosporaceae</taxon>
        <taxon>Actinomadura</taxon>
    </lineage>
</organism>